<evidence type="ECO:0000313" key="1">
    <source>
        <dbReference type="EMBL" id="KAL3963189.1"/>
    </source>
</evidence>
<dbReference type="Proteomes" id="UP001638806">
    <property type="component" value="Unassembled WGS sequence"/>
</dbReference>
<dbReference type="EMBL" id="JBGNUJ010000002">
    <property type="protein sequence ID" value="KAL3963189.1"/>
    <property type="molecule type" value="Genomic_DNA"/>
</dbReference>
<protein>
    <submittedName>
        <fullName evidence="1">Uncharacterized protein</fullName>
    </submittedName>
</protein>
<organism evidence="1 2">
    <name type="scientific">Purpureocillium lilacinum</name>
    <name type="common">Paecilomyces lilacinus</name>
    <dbReference type="NCBI Taxonomy" id="33203"/>
    <lineage>
        <taxon>Eukaryota</taxon>
        <taxon>Fungi</taxon>
        <taxon>Dikarya</taxon>
        <taxon>Ascomycota</taxon>
        <taxon>Pezizomycotina</taxon>
        <taxon>Sordariomycetes</taxon>
        <taxon>Hypocreomycetidae</taxon>
        <taxon>Hypocreales</taxon>
        <taxon>Ophiocordycipitaceae</taxon>
        <taxon>Purpureocillium</taxon>
    </lineage>
</organism>
<reference evidence="1" key="1">
    <citation type="submission" date="2024-12" db="EMBL/GenBank/DDBJ databases">
        <title>Comparative genomics and development of molecular markers within Purpureocillium lilacinum and among Purpureocillium species.</title>
        <authorList>
            <person name="Yeh Z.-Y."/>
            <person name="Ni N.-T."/>
            <person name="Lo P.-H."/>
            <person name="Mushyakhwo K."/>
            <person name="Lin C.-F."/>
            <person name="Nai Y.-S."/>
        </authorList>
    </citation>
    <scope>NUCLEOTIDE SEQUENCE</scope>
    <source>
        <strain evidence="1">NCHU-NPUST-175</strain>
    </source>
</reference>
<gene>
    <name evidence="1" type="ORF">ACCO45_000193</name>
</gene>
<comment type="caution">
    <text evidence="1">The sequence shown here is derived from an EMBL/GenBank/DDBJ whole genome shotgun (WGS) entry which is preliminary data.</text>
</comment>
<accession>A0ACC4E4Y0</accession>
<evidence type="ECO:0000313" key="2">
    <source>
        <dbReference type="Proteomes" id="UP001638806"/>
    </source>
</evidence>
<sequence>MIHSLDLASTSIKTITTFTYPVGPTTLVTWPSFSAEKPATWHHHGHRTPRLCRRRRCVHPGGPWRATWPLHAAPRHAATHKPGWRGGRPTSAAKHQRLRDGRRRGPGQGEPLIPGNPRPGLYVWGNNLMRTPARLPPETRTLGSGAR</sequence>
<proteinExistence type="predicted"/>
<keyword evidence="2" id="KW-1185">Reference proteome</keyword>
<name>A0ACC4E4Y0_PURLI</name>